<comment type="caution">
    <text evidence="1">The sequence shown here is derived from an EMBL/GenBank/DDBJ whole genome shotgun (WGS) entry which is preliminary data.</text>
</comment>
<evidence type="ECO:0000313" key="2">
    <source>
        <dbReference type="Proteomes" id="UP000440367"/>
    </source>
</evidence>
<reference evidence="1 2" key="1">
    <citation type="submission" date="2018-08" db="EMBL/GenBank/DDBJ databases">
        <title>Genomic investigation of the strawberry pathogen Phytophthora fragariae indicates pathogenicity is determined by transcriptional variation in three key races.</title>
        <authorList>
            <person name="Adams T.M."/>
            <person name="Armitage A.D."/>
            <person name="Sobczyk M.K."/>
            <person name="Bates H.J."/>
            <person name="Dunwell J.M."/>
            <person name="Nellist C.F."/>
            <person name="Harrison R.J."/>
        </authorList>
    </citation>
    <scope>NUCLEOTIDE SEQUENCE [LARGE SCALE GENOMIC DNA]</scope>
    <source>
        <strain evidence="1 2">BC-1</strain>
    </source>
</reference>
<sequence length="86" mass="9244">MTIIARTSSSSGPTDIAIVGVSTSLSDRNVSCIAPLRQIVRQLKAKDHAKMPSNIFRACAVDSRISVRGDDRGTLRGHQSCKAQPH</sequence>
<feature type="non-terminal residue" evidence="1">
    <location>
        <position position="86"/>
    </location>
</feature>
<accession>A0A6A3VNK0</accession>
<name>A0A6A3VNK0_9STRA</name>
<dbReference type="AlphaFoldDB" id="A0A6A3VNK0"/>
<proteinExistence type="predicted"/>
<gene>
    <name evidence="1" type="ORF">PF002_g30045</name>
</gene>
<dbReference type="EMBL" id="QXGD01004440">
    <property type="protein sequence ID" value="KAE9170591.1"/>
    <property type="molecule type" value="Genomic_DNA"/>
</dbReference>
<organism evidence="1 2">
    <name type="scientific">Phytophthora fragariae</name>
    <dbReference type="NCBI Taxonomy" id="53985"/>
    <lineage>
        <taxon>Eukaryota</taxon>
        <taxon>Sar</taxon>
        <taxon>Stramenopiles</taxon>
        <taxon>Oomycota</taxon>
        <taxon>Peronosporomycetes</taxon>
        <taxon>Peronosporales</taxon>
        <taxon>Peronosporaceae</taxon>
        <taxon>Phytophthora</taxon>
    </lineage>
</organism>
<dbReference type="Proteomes" id="UP000440367">
    <property type="component" value="Unassembled WGS sequence"/>
</dbReference>
<evidence type="ECO:0000313" key="1">
    <source>
        <dbReference type="EMBL" id="KAE9170591.1"/>
    </source>
</evidence>
<protein>
    <submittedName>
        <fullName evidence="1">Uncharacterized protein</fullName>
    </submittedName>
</protein>